<dbReference type="GO" id="GO:0017004">
    <property type="term" value="P:cytochrome complex assembly"/>
    <property type="evidence" value="ECO:0007669"/>
    <property type="project" value="UniProtKB-KW"/>
</dbReference>
<dbReference type="CDD" id="cd02966">
    <property type="entry name" value="TlpA_like_family"/>
    <property type="match status" value="1"/>
</dbReference>
<feature type="domain" description="Thioredoxin" evidence="5">
    <location>
        <begin position="447"/>
        <end position="646"/>
    </location>
</feature>
<dbReference type="Pfam" id="PF00578">
    <property type="entry name" value="AhpC-TSA"/>
    <property type="match status" value="1"/>
</dbReference>
<dbReference type="PANTHER" id="PTHR42852">
    <property type="entry name" value="THIOL:DISULFIDE INTERCHANGE PROTEIN DSBE"/>
    <property type="match status" value="1"/>
</dbReference>
<organism evidence="6 7">
    <name type="scientific">candidate division TA06 bacterium</name>
    <dbReference type="NCBI Taxonomy" id="2250710"/>
    <lineage>
        <taxon>Bacteria</taxon>
        <taxon>Bacteria division TA06</taxon>
    </lineage>
</organism>
<dbReference type="GO" id="GO:0016209">
    <property type="term" value="F:antioxidant activity"/>
    <property type="evidence" value="ECO:0007669"/>
    <property type="project" value="InterPro"/>
</dbReference>
<keyword evidence="4" id="KW-0676">Redox-active center</keyword>
<gene>
    <name evidence="6" type="ORF">DRP44_07080</name>
</gene>
<dbReference type="GO" id="GO:0016491">
    <property type="term" value="F:oxidoreductase activity"/>
    <property type="evidence" value="ECO:0007669"/>
    <property type="project" value="InterPro"/>
</dbReference>
<dbReference type="InterPro" id="IPR036249">
    <property type="entry name" value="Thioredoxin-like_sf"/>
</dbReference>
<dbReference type="GO" id="GO:0030313">
    <property type="term" value="C:cell envelope"/>
    <property type="evidence" value="ECO:0007669"/>
    <property type="project" value="UniProtKB-SubCell"/>
</dbReference>
<keyword evidence="3" id="KW-1015">Disulfide bond</keyword>
<dbReference type="PROSITE" id="PS51352">
    <property type="entry name" value="THIOREDOXIN_2"/>
    <property type="match status" value="1"/>
</dbReference>
<comment type="caution">
    <text evidence="6">The sequence shown here is derived from an EMBL/GenBank/DDBJ whole genome shotgun (WGS) entry which is preliminary data.</text>
</comment>
<dbReference type="AlphaFoldDB" id="A0A660S7B0"/>
<dbReference type="PANTHER" id="PTHR42852:SF6">
    <property type="entry name" value="THIOL:DISULFIDE INTERCHANGE PROTEIN DSBE"/>
    <property type="match status" value="1"/>
</dbReference>
<dbReference type="Gene3D" id="3.40.30.10">
    <property type="entry name" value="Glutaredoxin"/>
    <property type="match status" value="1"/>
</dbReference>
<reference evidence="6 7" key="1">
    <citation type="submission" date="2018-06" db="EMBL/GenBank/DDBJ databases">
        <title>Extensive metabolic versatility and redundancy in microbially diverse, dynamic hydrothermal sediments.</title>
        <authorList>
            <person name="Dombrowski N."/>
            <person name="Teske A."/>
            <person name="Baker B.J."/>
        </authorList>
    </citation>
    <scope>NUCLEOTIDE SEQUENCE [LARGE SCALE GENOMIC DNA]</scope>
    <source>
        <strain evidence="6">B35_G9</strain>
    </source>
</reference>
<protein>
    <recommendedName>
        <fullName evidence="5">Thioredoxin domain-containing protein</fullName>
    </recommendedName>
</protein>
<evidence type="ECO:0000259" key="5">
    <source>
        <dbReference type="PROSITE" id="PS51352"/>
    </source>
</evidence>
<evidence type="ECO:0000256" key="3">
    <source>
        <dbReference type="ARBA" id="ARBA00023157"/>
    </source>
</evidence>
<dbReference type="Proteomes" id="UP000282321">
    <property type="component" value="Unassembled WGS sequence"/>
</dbReference>
<dbReference type="InterPro" id="IPR000866">
    <property type="entry name" value="AhpC/TSA"/>
</dbReference>
<comment type="subcellular location">
    <subcellularLocation>
        <location evidence="1">Cell envelope</location>
    </subcellularLocation>
</comment>
<evidence type="ECO:0000313" key="6">
    <source>
        <dbReference type="EMBL" id="RKX65078.1"/>
    </source>
</evidence>
<dbReference type="SUPFAM" id="SSF52833">
    <property type="entry name" value="Thioredoxin-like"/>
    <property type="match status" value="1"/>
</dbReference>
<accession>A0A660S7B0</accession>
<evidence type="ECO:0000313" key="7">
    <source>
        <dbReference type="Proteomes" id="UP000282321"/>
    </source>
</evidence>
<dbReference type="InterPro" id="IPR013766">
    <property type="entry name" value="Thioredoxin_domain"/>
</dbReference>
<dbReference type="EMBL" id="QNBC01000112">
    <property type="protein sequence ID" value="RKX65078.1"/>
    <property type="molecule type" value="Genomic_DNA"/>
</dbReference>
<evidence type="ECO:0000256" key="4">
    <source>
        <dbReference type="ARBA" id="ARBA00023284"/>
    </source>
</evidence>
<evidence type="ECO:0000256" key="1">
    <source>
        <dbReference type="ARBA" id="ARBA00004196"/>
    </source>
</evidence>
<dbReference type="InterPro" id="IPR050553">
    <property type="entry name" value="Thioredoxin_ResA/DsbE_sf"/>
</dbReference>
<name>A0A660S7B0_UNCT6</name>
<keyword evidence="2" id="KW-0201">Cytochrome c-type biogenesis</keyword>
<evidence type="ECO:0000256" key="2">
    <source>
        <dbReference type="ARBA" id="ARBA00022748"/>
    </source>
</evidence>
<proteinExistence type="predicted"/>
<sequence>MKLRVNIILFFVFLMTLNTGCGGENLNSYKKSGENIKLSFKFKADSVLLVYRNYIDMKFSDTAVFLKGEKGKFNYTIVPKTGTNLIEYYFEDMNGNRYPFKGHFYTVFFRKKGKELRYANFNHARDLYKAGVRKSSVIFYYTNRELKQYPNDYQIYRFLDDIRYNIPNFNITLNDMLNMAKKGTPGFYRIFTVIMSRYNMKRADSLFNSMLSNKIKPINMIEYFGRASRDTAYISSIANKFPDFSYDIYKNCFLATVKYKIFKNYDYYYKILMSYKNAQNDPDIYGAIILSKRGDPIKAYEKLKELRKLEPEEISIIAEKMVISGDKKLPKLLEGLDLKGLSPLMLNGISYEMAIHGVDIPLAEKIIVAALDRFTLPYSFAKDFFTQFYKQKYHYYASSAYMMDTYAYILLQQKKINEAKAEFEKAITYLKLVGEEDPTILEHYSYILEKQKVPDDSLVVIYGKILSYGGNEEVKQKLRKIYVRKYGNDKAFDVYVKRLKRRYGVMKRIDRSIKNYSLKDVNNKLYHLQQFKGKVIILTVFKSECGFCKAEAYDLRRLQNKFKGSKSVVFIDITPDSKRKAIAFSREYKLKAITIPDAIDMINELAVVGTPTNFVIGTDGRIHYIVKGYFTDFKDIIEEMIKNELNVD</sequence>